<dbReference type="Gene3D" id="1.20.58.1610">
    <property type="entry name" value="NADH:ubiquinone/plastoquinone oxidoreductase, chain 3"/>
    <property type="match status" value="1"/>
</dbReference>
<evidence type="ECO:0000313" key="9">
    <source>
        <dbReference type="EMBL" id="OUM85058.1"/>
    </source>
</evidence>
<dbReference type="EC" id="7.1.1.-" evidence="7"/>
<keyword evidence="4 7" id="KW-0812">Transmembrane</keyword>
<dbReference type="EMBL" id="LZRT01000113">
    <property type="protein sequence ID" value="OUM85058.1"/>
    <property type="molecule type" value="Genomic_DNA"/>
</dbReference>
<dbReference type="GO" id="GO:0048038">
    <property type="term" value="F:quinone binding"/>
    <property type="evidence" value="ECO:0007669"/>
    <property type="project" value="UniProtKB-KW"/>
</dbReference>
<keyword evidence="6 7" id="KW-0472">Membrane</keyword>
<dbReference type="GO" id="GO:0008137">
    <property type="term" value="F:NADH dehydrogenase (ubiquinone) activity"/>
    <property type="evidence" value="ECO:0007669"/>
    <property type="project" value="InterPro"/>
</dbReference>
<feature type="transmembrane region" description="Helical" evidence="7">
    <location>
        <begin position="63"/>
        <end position="84"/>
    </location>
</feature>
<dbReference type="Pfam" id="PF00507">
    <property type="entry name" value="Oxidored_q4"/>
    <property type="match status" value="1"/>
</dbReference>
<evidence type="ECO:0000313" key="10">
    <source>
        <dbReference type="Proteomes" id="UP000196475"/>
    </source>
</evidence>
<comment type="subunit">
    <text evidence="7">NDH-1 is composed of 14 different subunits. Subunits NuoA, H, J, K, L, M, N constitute the membrane sector of the complex.</text>
</comment>
<feature type="transmembrane region" description="Helical" evidence="7">
    <location>
        <begin position="90"/>
        <end position="113"/>
    </location>
</feature>
<comment type="function">
    <text evidence="7">NDH-1 shuttles electrons from NADH, via FMN and iron-sulfur (Fe-S) centers, to quinones in the respiratory chain. The immediate electron acceptor for the enzyme in this species is believed to be a menaquinone. Couples the redox reaction to proton translocation (for every two electrons transferred, four hydrogen ions are translocated across the cytoplasmic membrane), and thus conserves the redox energy in a proton gradient.</text>
</comment>
<comment type="subcellular location">
    <subcellularLocation>
        <location evidence="7 8">Cell membrane</location>
        <topology evidence="7 8">Multi-pass membrane protein</topology>
    </subcellularLocation>
    <subcellularLocation>
        <location evidence="1">Membrane</location>
        <topology evidence="1">Multi-pass membrane protein</topology>
    </subcellularLocation>
</comment>
<keyword evidence="7 8" id="KW-0520">NAD</keyword>
<evidence type="ECO:0000256" key="8">
    <source>
        <dbReference type="RuleBase" id="RU003639"/>
    </source>
</evidence>
<dbReference type="Proteomes" id="UP000196475">
    <property type="component" value="Unassembled WGS sequence"/>
</dbReference>
<dbReference type="HAMAP" id="MF_01394">
    <property type="entry name" value="NDH1_NuoA"/>
    <property type="match status" value="1"/>
</dbReference>
<dbReference type="InterPro" id="IPR038430">
    <property type="entry name" value="NDAH_ubi_oxred_su3_sf"/>
</dbReference>
<dbReference type="NCBIfam" id="NF005839">
    <property type="entry name" value="PRK07756.1"/>
    <property type="match status" value="1"/>
</dbReference>
<evidence type="ECO:0000256" key="3">
    <source>
        <dbReference type="ARBA" id="ARBA00022448"/>
    </source>
</evidence>
<keyword evidence="7" id="KW-1003">Cell membrane</keyword>
<name>A0A1Y3PIY1_9BACI</name>
<comment type="similarity">
    <text evidence="2 7 8">Belongs to the complex I subunit 3 family.</text>
</comment>
<evidence type="ECO:0000256" key="1">
    <source>
        <dbReference type="ARBA" id="ARBA00004141"/>
    </source>
</evidence>
<sequence>MDTYLNSYLMLSVFLLLSIFLPIAALFVGRLLRPSNPTPEKQTTYESGVDPKGKSWVRFHVRYYMFALLFVLFDVEALFLLPWAVAFDQLGLFAFIEAVLFVVLLFIGLVYAWKKKVLEWV</sequence>
<reference evidence="10" key="1">
    <citation type="submission" date="2016-06" db="EMBL/GenBank/DDBJ databases">
        <authorList>
            <person name="Nascimento L."/>
            <person name="Pereira R.V."/>
            <person name="Martins L.F."/>
            <person name="Quaggio R.B."/>
            <person name="Silva A.M."/>
            <person name="Setubal J.C."/>
        </authorList>
    </citation>
    <scope>NUCLEOTIDE SEQUENCE [LARGE SCALE GENOMIC DNA]</scope>
</reference>
<evidence type="ECO:0000256" key="6">
    <source>
        <dbReference type="ARBA" id="ARBA00023136"/>
    </source>
</evidence>
<evidence type="ECO:0000256" key="5">
    <source>
        <dbReference type="ARBA" id="ARBA00022989"/>
    </source>
</evidence>
<protein>
    <recommendedName>
        <fullName evidence="7">NADH-quinone oxidoreductase subunit A</fullName>
        <ecNumber evidence="7">7.1.1.-</ecNumber>
    </recommendedName>
    <alternativeName>
        <fullName evidence="7">NADH dehydrogenase I subunit A</fullName>
    </alternativeName>
    <alternativeName>
        <fullName evidence="7">NDH-1 subunit A</fullName>
    </alternativeName>
    <alternativeName>
        <fullName evidence="7">NUO1</fullName>
    </alternativeName>
</protein>
<dbReference type="GO" id="GO:0030964">
    <property type="term" value="C:NADH dehydrogenase complex"/>
    <property type="evidence" value="ECO:0007669"/>
    <property type="project" value="TreeGrafter"/>
</dbReference>
<keyword evidence="5 7" id="KW-1133">Transmembrane helix</keyword>
<evidence type="ECO:0000256" key="7">
    <source>
        <dbReference type="HAMAP-Rule" id="MF_01394"/>
    </source>
</evidence>
<dbReference type="PANTHER" id="PTHR11058">
    <property type="entry name" value="NADH-UBIQUINONE OXIDOREDUCTASE CHAIN 3"/>
    <property type="match status" value="1"/>
</dbReference>
<keyword evidence="3 7" id="KW-0813">Transport</keyword>
<evidence type="ECO:0000256" key="4">
    <source>
        <dbReference type="ARBA" id="ARBA00022692"/>
    </source>
</evidence>
<keyword evidence="7" id="KW-1278">Translocase</keyword>
<organism evidence="9 10">
    <name type="scientific">Bacillus thermozeamaize</name>
    <dbReference type="NCBI Taxonomy" id="230954"/>
    <lineage>
        <taxon>Bacteria</taxon>
        <taxon>Bacillati</taxon>
        <taxon>Bacillota</taxon>
        <taxon>Bacilli</taxon>
        <taxon>Bacillales</taxon>
        <taxon>Bacillaceae</taxon>
        <taxon>Bacillus</taxon>
    </lineage>
</organism>
<evidence type="ECO:0000256" key="2">
    <source>
        <dbReference type="ARBA" id="ARBA00008472"/>
    </source>
</evidence>
<gene>
    <name evidence="7" type="primary">nuoA</name>
    <name evidence="9" type="ORF">BAA01_10155</name>
</gene>
<accession>A0A1Y3PIY1</accession>
<dbReference type="GO" id="GO:0050136">
    <property type="term" value="F:NADH dehydrogenase (quinone) (non-electrogenic) activity"/>
    <property type="evidence" value="ECO:0007669"/>
    <property type="project" value="UniProtKB-UniRule"/>
</dbReference>
<feature type="transmembrane region" description="Helical" evidence="7">
    <location>
        <begin position="6"/>
        <end position="28"/>
    </location>
</feature>
<dbReference type="GO" id="GO:0005886">
    <property type="term" value="C:plasma membrane"/>
    <property type="evidence" value="ECO:0007669"/>
    <property type="project" value="UniProtKB-SubCell"/>
</dbReference>
<proteinExistence type="inferred from homology"/>
<keyword evidence="9" id="KW-0830">Ubiquinone</keyword>
<dbReference type="InterPro" id="IPR000440">
    <property type="entry name" value="NADH_UbQ/plastoQ_OxRdtase_su3"/>
</dbReference>
<comment type="catalytic activity">
    <reaction evidence="7 8">
        <text>a quinone + NADH + 5 H(+)(in) = a quinol + NAD(+) + 4 H(+)(out)</text>
        <dbReference type="Rhea" id="RHEA:57888"/>
        <dbReference type="ChEBI" id="CHEBI:15378"/>
        <dbReference type="ChEBI" id="CHEBI:24646"/>
        <dbReference type="ChEBI" id="CHEBI:57540"/>
        <dbReference type="ChEBI" id="CHEBI:57945"/>
        <dbReference type="ChEBI" id="CHEBI:132124"/>
    </reaction>
</comment>
<dbReference type="PANTHER" id="PTHR11058:SF9">
    <property type="entry name" value="NADH-UBIQUINONE OXIDOREDUCTASE CHAIN 3"/>
    <property type="match status" value="1"/>
</dbReference>
<comment type="caution">
    <text evidence="9">The sequence shown here is derived from an EMBL/GenBank/DDBJ whole genome shotgun (WGS) entry which is preliminary data.</text>
</comment>
<keyword evidence="7 8" id="KW-0874">Quinone</keyword>
<dbReference type="InterPro" id="IPR023043">
    <property type="entry name" value="NAD(P)H_OxRDtase_bac/plastid"/>
</dbReference>
<dbReference type="AlphaFoldDB" id="A0A1Y3PIY1"/>